<dbReference type="NCBIfam" id="TIGR02215">
    <property type="entry name" value="phage_chp_gp8"/>
    <property type="match status" value="1"/>
</dbReference>
<comment type="caution">
    <text evidence="1">The sequence shown here is derived from an EMBL/GenBank/DDBJ whole genome shotgun (WGS) entry which is preliminary data.</text>
</comment>
<keyword evidence="2" id="KW-1185">Reference proteome</keyword>
<dbReference type="Gene3D" id="1.10.3230.30">
    <property type="entry name" value="Phage gp6-like head-tail connector protein"/>
    <property type="match status" value="1"/>
</dbReference>
<dbReference type="OrthoDB" id="7597216at2"/>
<dbReference type="AlphaFoldDB" id="A0A2S7J0Q5"/>
<sequence>MTMFLVTPPALEPVTIADVRAFLRISTESEDDVLHRLIATAREIIEAETGLSLIDQTWRLRVDRWPRSGRLALFKYPVKAVTSVVAYRVDGTAICFSPEEFVLHHNRRPQRLYMAQYPDAAQFIGLEVDFLAGFGESGVEVPDALKHAILTLVAHLYESRAGVDADAAQRSFPPVINQMIDSWKRVSL</sequence>
<dbReference type="EMBL" id="PTRC01000015">
    <property type="protein sequence ID" value="PQA73833.1"/>
    <property type="molecule type" value="Genomic_DNA"/>
</dbReference>
<evidence type="ECO:0000313" key="1">
    <source>
        <dbReference type="EMBL" id="PQA73833.1"/>
    </source>
</evidence>
<name>A0A2S7J0Q5_9HYPH</name>
<organism evidence="1 2">
    <name type="scientific">Brucella oryzae</name>
    <dbReference type="NCBI Taxonomy" id="335286"/>
    <lineage>
        <taxon>Bacteria</taxon>
        <taxon>Pseudomonadati</taxon>
        <taxon>Pseudomonadota</taxon>
        <taxon>Alphaproteobacteria</taxon>
        <taxon>Hyphomicrobiales</taxon>
        <taxon>Brucellaceae</taxon>
        <taxon>Brucella/Ochrobactrum group</taxon>
        <taxon>Brucella</taxon>
    </lineage>
</organism>
<dbReference type="Proteomes" id="UP000238493">
    <property type="component" value="Unassembled WGS sequence"/>
</dbReference>
<accession>A0A2S7J0Q5</accession>
<dbReference type="InterPro" id="IPR021146">
    <property type="entry name" value="Phage_gp6-like_head-tail"/>
</dbReference>
<dbReference type="CDD" id="cd08054">
    <property type="entry name" value="gp6"/>
    <property type="match status" value="1"/>
</dbReference>
<reference evidence="1 2" key="1">
    <citation type="submission" date="2018-02" db="EMBL/GenBank/DDBJ databases">
        <title>Draft genome sequence of Ochrobactrum oryzae found in Brazil.</title>
        <authorList>
            <person name="Cerdeira L."/>
            <person name="Andrade F."/>
            <person name="Zacariotto T."/>
            <person name="Barbosa B."/>
            <person name="Santos S."/>
            <person name="Cassetari V."/>
            <person name="Lincopan N."/>
        </authorList>
    </citation>
    <scope>NUCLEOTIDE SEQUENCE [LARGE SCALE GENOMIC DNA]</scope>
    <source>
        <strain evidence="1 2">OA447</strain>
    </source>
</reference>
<protein>
    <recommendedName>
        <fullName evidence="3">Phage gp6-like head-tail connector protein</fullName>
    </recommendedName>
</protein>
<dbReference type="Pfam" id="PF05135">
    <property type="entry name" value="Phage_connect_1"/>
    <property type="match status" value="1"/>
</dbReference>
<evidence type="ECO:0008006" key="3">
    <source>
        <dbReference type="Google" id="ProtNLM"/>
    </source>
</evidence>
<dbReference type="InterPro" id="IPR011738">
    <property type="entry name" value="Phage_CHP"/>
</dbReference>
<evidence type="ECO:0000313" key="2">
    <source>
        <dbReference type="Proteomes" id="UP000238493"/>
    </source>
</evidence>
<gene>
    <name evidence="1" type="ORF">C3731_09460</name>
</gene>
<dbReference type="RefSeq" id="WP_104755441.1">
    <property type="nucleotide sequence ID" value="NZ_JAGSIC010000014.1"/>
</dbReference>
<proteinExistence type="predicted"/>